<name>A0A2U0U1E7_9BACT</name>
<reference evidence="3 4" key="1">
    <citation type="submission" date="2018-05" db="EMBL/GenBank/DDBJ databases">
        <title>Genomic Encyclopedia of Type Strains, Phase IV (KMG-IV): sequencing the most valuable type-strain genomes for metagenomic binning, comparative biology and taxonomic classification.</title>
        <authorList>
            <person name="Goeker M."/>
        </authorList>
    </citation>
    <scope>NUCLEOTIDE SEQUENCE [LARGE SCALE GENOMIC DNA]</scope>
    <source>
        <strain evidence="3 4">DSM 100333</strain>
    </source>
</reference>
<dbReference type="PANTHER" id="PTHR12558">
    <property type="entry name" value="CELL DIVISION CYCLE 16,23,27"/>
    <property type="match status" value="1"/>
</dbReference>
<dbReference type="OrthoDB" id="638548at2"/>
<evidence type="ECO:0000313" key="3">
    <source>
        <dbReference type="EMBL" id="PVX49782.1"/>
    </source>
</evidence>
<comment type="caution">
    <text evidence="3">The sequence shown here is derived from an EMBL/GenBank/DDBJ whole genome shotgun (WGS) entry which is preliminary data.</text>
</comment>
<dbReference type="EMBL" id="QENY01000019">
    <property type="protein sequence ID" value="PVX49782.1"/>
    <property type="molecule type" value="Genomic_DNA"/>
</dbReference>
<feature type="chain" id="PRO_5015618774" evidence="2">
    <location>
        <begin position="23"/>
        <end position="476"/>
    </location>
</feature>
<feature type="signal peptide" evidence="2">
    <location>
        <begin position="1"/>
        <end position="22"/>
    </location>
</feature>
<protein>
    <submittedName>
        <fullName evidence="3">Tetratricopeptide repeat protein</fullName>
    </submittedName>
</protein>
<accession>A0A2U0U1E7</accession>
<evidence type="ECO:0000313" key="4">
    <source>
        <dbReference type="Proteomes" id="UP000245870"/>
    </source>
</evidence>
<evidence type="ECO:0000256" key="2">
    <source>
        <dbReference type="SAM" id="SignalP"/>
    </source>
</evidence>
<dbReference type="InterPro" id="IPR011990">
    <property type="entry name" value="TPR-like_helical_dom_sf"/>
</dbReference>
<dbReference type="Gene3D" id="1.25.40.10">
    <property type="entry name" value="Tetratricopeptide repeat domain"/>
    <property type="match status" value="2"/>
</dbReference>
<organism evidence="3 4">
    <name type="scientific">Hallella colorans</name>
    <dbReference type="NCBI Taxonomy" id="1703337"/>
    <lineage>
        <taxon>Bacteria</taxon>
        <taxon>Pseudomonadati</taxon>
        <taxon>Bacteroidota</taxon>
        <taxon>Bacteroidia</taxon>
        <taxon>Bacteroidales</taxon>
        <taxon>Prevotellaceae</taxon>
        <taxon>Hallella</taxon>
    </lineage>
</organism>
<keyword evidence="4" id="KW-1185">Reference proteome</keyword>
<keyword evidence="2" id="KW-0732">Signal</keyword>
<dbReference type="Proteomes" id="UP000245870">
    <property type="component" value="Unassembled WGS sequence"/>
</dbReference>
<dbReference type="PANTHER" id="PTHR12558:SF13">
    <property type="entry name" value="CELL DIVISION CYCLE PROTEIN 27 HOMOLOG"/>
    <property type="match status" value="1"/>
</dbReference>
<dbReference type="SMART" id="SM00028">
    <property type="entry name" value="TPR"/>
    <property type="match status" value="5"/>
</dbReference>
<dbReference type="AlphaFoldDB" id="A0A2U0U1E7"/>
<sequence>MKAAKYLLIGALAFASVVPTMAQDNKAIVQQATQVIKAKGPDYKDNVKKLYKENKKNPEVLVAIGKIFLNEKDTVNADRFADYALARDHKYAKAFLLKGDIAVTKDDAGAAAENYQQAKYFAPKDPEAYYKYAMILRGRSPEEAVANLEELRTQRPDYPVDALCGRIFYIAQQYEKAETYYDKVIDKSKMEDEDITYYAMTTWLLGKRDKSIDICKTGLSRDPRRSGWNRIAFYNYTDLKQTEQALDYADCLFNKSDSAHYIGEDYIYYGTALQMAERWDEAIKAFDQAIELNKGNDKQIAIIDKDLSDVYLKKGDYDNAVLYYEKSIAGVETTMETLDNLGTLYTEIASKKTHAGDQAGANEAFKKADAVYAQIIEKFPNYKNYANYMRGQINANLDPDSKQGLAKPYYEVLSTSLEGKAEKNSSEISMLKQAYLYLLVYNYNVKQDKATAKSYANKLLSIDPENEVAKQVAAMK</sequence>
<feature type="repeat" description="TPR" evidence="1">
    <location>
        <begin position="263"/>
        <end position="296"/>
    </location>
</feature>
<evidence type="ECO:0000256" key="1">
    <source>
        <dbReference type="PROSITE-ProRule" id="PRU00339"/>
    </source>
</evidence>
<dbReference type="SUPFAM" id="SSF48452">
    <property type="entry name" value="TPR-like"/>
    <property type="match status" value="1"/>
</dbReference>
<dbReference type="RefSeq" id="WP_116617141.1">
    <property type="nucleotide sequence ID" value="NZ_QENY01000019.1"/>
</dbReference>
<dbReference type="Pfam" id="PF13424">
    <property type="entry name" value="TPR_12"/>
    <property type="match status" value="1"/>
</dbReference>
<keyword evidence="1" id="KW-0802">TPR repeat</keyword>
<dbReference type="InterPro" id="IPR019734">
    <property type="entry name" value="TPR_rpt"/>
</dbReference>
<gene>
    <name evidence="3" type="ORF">C7379_11941</name>
</gene>
<dbReference type="PROSITE" id="PS50005">
    <property type="entry name" value="TPR"/>
    <property type="match status" value="1"/>
</dbReference>
<proteinExistence type="predicted"/>